<sequence>MAGQTARWRVCRASFTAVTALFGVMFCRHVVRGEDPGPDGVAPLSLVATKRVGATTVTPRMEKMSPMSDDITFAPSELSILKHALDVGGKRMKKRGGATRLCAIQSWRPSPRSMAIRCVSPLITPRSRSGSRIP</sequence>
<evidence type="ECO:0000313" key="1">
    <source>
        <dbReference type="EMBL" id="MEX1661515.1"/>
    </source>
</evidence>
<name>A0ABV3TIW9_9RHOB</name>
<reference evidence="1 2" key="1">
    <citation type="journal article" date="2011" name="Int. J. Syst. Evol. Microbiol.">
        <title>Zhongshania antarctica gen. nov., sp. nov. and Zhongshania guokunii sp. nov., gammaproteobacteria respectively isolated from coastal attached (fast) ice and surface seawater of the Antarctic.</title>
        <authorList>
            <person name="Li H.J."/>
            <person name="Zhang X.Y."/>
            <person name="Chen C.X."/>
            <person name="Zhang Y.J."/>
            <person name="Gao Z.M."/>
            <person name="Yu Y."/>
            <person name="Chen X.L."/>
            <person name="Chen B."/>
            <person name="Zhang Y.Z."/>
        </authorList>
    </citation>
    <scope>NUCLEOTIDE SEQUENCE [LARGE SCALE GENOMIC DNA]</scope>
    <source>
        <strain evidence="1 2">15-R06ZXC-3</strain>
    </source>
</reference>
<accession>A0ABV3TIW9</accession>
<dbReference type="Proteomes" id="UP001557465">
    <property type="component" value="Unassembled WGS sequence"/>
</dbReference>
<dbReference type="RefSeq" id="WP_368391525.1">
    <property type="nucleotide sequence ID" value="NZ_JBFRYC010000003.1"/>
</dbReference>
<keyword evidence="2" id="KW-1185">Reference proteome</keyword>
<comment type="caution">
    <text evidence="1">The sequence shown here is derived from an EMBL/GenBank/DDBJ whole genome shotgun (WGS) entry which is preliminary data.</text>
</comment>
<gene>
    <name evidence="1" type="ORF">AB4874_07585</name>
</gene>
<evidence type="ECO:0000313" key="2">
    <source>
        <dbReference type="Proteomes" id="UP001557465"/>
    </source>
</evidence>
<organism evidence="1 2">
    <name type="scientific">Thioclava arctica</name>
    <dbReference type="NCBI Taxonomy" id="3238301"/>
    <lineage>
        <taxon>Bacteria</taxon>
        <taxon>Pseudomonadati</taxon>
        <taxon>Pseudomonadota</taxon>
        <taxon>Alphaproteobacteria</taxon>
        <taxon>Rhodobacterales</taxon>
        <taxon>Paracoccaceae</taxon>
        <taxon>Thioclava</taxon>
    </lineage>
</organism>
<protein>
    <submittedName>
        <fullName evidence="1">Uncharacterized protein</fullName>
    </submittedName>
</protein>
<proteinExistence type="predicted"/>
<dbReference type="EMBL" id="JBFRYC010000003">
    <property type="protein sequence ID" value="MEX1661515.1"/>
    <property type="molecule type" value="Genomic_DNA"/>
</dbReference>